<organism evidence="2 3">
    <name type="scientific">Dreissena polymorpha</name>
    <name type="common">Zebra mussel</name>
    <name type="synonym">Mytilus polymorpha</name>
    <dbReference type="NCBI Taxonomy" id="45954"/>
    <lineage>
        <taxon>Eukaryota</taxon>
        <taxon>Metazoa</taxon>
        <taxon>Spiralia</taxon>
        <taxon>Lophotrochozoa</taxon>
        <taxon>Mollusca</taxon>
        <taxon>Bivalvia</taxon>
        <taxon>Autobranchia</taxon>
        <taxon>Heteroconchia</taxon>
        <taxon>Euheterodonta</taxon>
        <taxon>Imparidentia</taxon>
        <taxon>Neoheterodontei</taxon>
        <taxon>Myida</taxon>
        <taxon>Dreissenoidea</taxon>
        <taxon>Dreissenidae</taxon>
        <taxon>Dreissena</taxon>
    </lineage>
</organism>
<gene>
    <name evidence="2" type="ORF">DPMN_164123</name>
</gene>
<feature type="transmembrane region" description="Helical" evidence="1">
    <location>
        <begin position="12"/>
        <end position="32"/>
    </location>
</feature>
<keyword evidence="3" id="KW-1185">Reference proteome</keyword>
<dbReference type="EMBL" id="JAIWYP010000008">
    <property type="protein sequence ID" value="KAH3786024.1"/>
    <property type="molecule type" value="Genomic_DNA"/>
</dbReference>
<keyword evidence="1" id="KW-1133">Transmembrane helix</keyword>
<keyword evidence="1" id="KW-0472">Membrane</keyword>
<evidence type="ECO:0000313" key="2">
    <source>
        <dbReference type="EMBL" id="KAH3786024.1"/>
    </source>
</evidence>
<dbReference type="Proteomes" id="UP000828390">
    <property type="component" value="Unassembled WGS sequence"/>
</dbReference>
<keyword evidence="1" id="KW-0812">Transmembrane</keyword>
<sequence length="138" mass="16000">MGGGVFRTALGVNQICLLSPIMFNIFLVMRLAKQFHLLLHQVQALQVPRRLHSTRRLRYLVQTFETLYPKTAPHLQYGAQDQRVRPEHDFNACWSTRVPNREGKTTTVALVWSHYQARISMQDFSPLHARERSTSKPS</sequence>
<accession>A0A9D4ESC6</accession>
<reference evidence="2" key="2">
    <citation type="submission" date="2020-11" db="EMBL/GenBank/DDBJ databases">
        <authorList>
            <person name="McCartney M.A."/>
            <person name="Auch B."/>
            <person name="Kono T."/>
            <person name="Mallez S."/>
            <person name="Becker A."/>
            <person name="Gohl D.M."/>
            <person name="Silverstein K.A.T."/>
            <person name="Koren S."/>
            <person name="Bechman K.B."/>
            <person name="Herman A."/>
            <person name="Abrahante J.E."/>
            <person name="Garbe J."/>
        </authorList>
    </citation>
    <scope>NUCLEOTIDE SEQUENCE</scope>
    <source>
        <strain evidence="2">Duluth1</strain>
        <tissue evidence="2">Whole animal</tissue>
    </source>
</reference>
<proteinExistence type="predicted"/>
<protein>
    <submittedName>
        <fullName evidence="2">Uncharacterized protein</fullName>
    </submittedName>
</protein>
<dbReference type="AlphaFoldDB" id="A0A9D4ESC6"/>
<comment type="caution">
    <text evidence="2">The sequence shown here is derived from an EMBL/GenBank/DDBJ whole genome shotgun (WGS) entry which is preliminary data.</text>
</comment>
<evidence type="ECO:0000313" key="3">
    <source>
        <dbReference type="Proteomes" id="UP000828390"/>
    </source>
</evidence>
<evidence type="ECO:0000256" key="1">
    <source>
        <dbReference type="SAM" id="Phobius"/>
    </source>
</evidence>
<name>A0A9D4ESC6_DREPO</name>
<reference evidence="2" key="1">
    <citation type="journal article" date="2019" name="bioRxiv">
        <title>The Genome of the Zebra Mussel, Dreissena polymorpha: A Resource for Invasive Species Research.</title>
        <authorList>
            <person name="McCartney M.A."/>
            <person name="Auch B."/>
            <person name="Kono T."/>
            <person name="Mallez S."/>
            <person name="Zhang Y."/>
            <person name="Obille A."/>
            <person name="Becker A."/>
            <person name="Abrahante J.E."/>
            <person name="Garbe J."/>
            <person name="Badalamenti J.P."/>
            <person name="Herman A."/>
            <person name="Mangelson H."/>
            <person name="Liachko I."/>
            <person name="Sullivan S."/>
            <person name="Sone E.D."/>
            <person name="Koren S."/>
            <person name="Silverstein K.A.T."/>
            <person name="Beckman K.B."/>
            <person name="Gohl D.M."/>
        </authorList>
    </citation>
    <scope>NUCLEOTIDE SEQUENCE</scope>
    <source>
        <strain evidence="2">Duluth1</strain>
        <tissue evidence="2">Whole animal</tissue>
    </source>
</reference>